<name>X1V6Z9_9ZZZZ</name>
<dbReference type="EMBL" id="BARW01019912">
    <property type="protein sequence ID" value="GAJ00660.1"/>
    <property type="molecule type" value="Genomic_DNA"/>
</dbReference>
<feature type="non-terminal residue" evidence="1">
    <location>
        <position position="1"/>
    </location>
</feature>
<organism evidence="1">
    <name type="scientific">marine sediment metagenome</name>
    <dbReference type="NCBI Taxonomy" id="412755"/>
    <lineage>
        <taxon>unclassified sequences</taxon>
        <taxon>metagenomes</taxon>
        <taxon>ecological metagenomes</taxon>
    </lineage>
</organism>
<comment type="caution">
    <text evidence="1">The sequence shown here is derived from an EMBL/GenBank/DDBJ whole genome shotgun (WGS) entry which is preliminary data.</text>
</comment>
<sequence length="67" mass="7484">PEGKTVASITEKESTSCSLSHTAKSDGFYTITVWNSGYEFSAEIKFEPKEWKYIGNNGHGSEIIYCE</sequence>
<gene>
    <name evidence="1" type="ORF">S12H4_33735</name>
</gene>
<reference evidence="1" key="1">
    <citation type="journal article" date="2014" name="Front. Microbiol.">
        <title>High frequency of phylogenetically diverse reductive dehalogenase-homologous genes in deep subseafloor sedimentary metagenomes.</title>
        <authorList>
            <person name="Kawai M."/>
            <person name="Futagami T."/>
            <person name="Toyoda A."/>
            <person name="Takaki Y."/>
            <person name="Nishi S."/>
            <person name="Hori S."/>
            <person name="Arai W."/>
            <person name="Tsubouchi T."/>
            <person name="Morono Y."/>
            <person name="Uchiyama I."/>
            <person name="Ito T."/>
            <person name="Fujiyama A."/>
            <person name="Inagaki F."/>
            <person name="Takami H."/>
        </authorList>
    </citation>
    <scope>NUCLEOTIDE SEQUENCE</scope>
    <source>
        <strain evidence="1">Expedition CK06-06</strain>
    </source>
</reference>
<accession>X1V6Z9</accession>
<dbReference type="AlphaFoldDB" id="X1V6Z9"/>
<protein>
    <submittedName>
        <fullName evidence="1">Uncharacterized protein</fullName>
    </submittedName>
</protein>
<proteinExistence type="predicted"/>
<evidence type="ECO:0000313" key="1">
    <source>
        <dbReference type="EMBL" id="GAJ00660.1"/>
    </source>
</evidence>